<evidence type="ECO:0000313" key="2">
    <source>
        <dbReference type="EMBL" id="MFD2730445.1"/>
    </source>
</evidence>
<keyword evidence="3" id="KW-1185">Reference proteome</keyword>
<evidence type="ECO:0000313" key="3">
    <source>
        <dbReference type="Proteomes" id="UP001597546"/>
    </source>
</evidence>
<accession>A0ABW5TPC5</accession>
<comment type="caution">
    <text evidence="2">The sequence shown here is derived from an EMBL/GenBank/DDBJ whole genome shotgun (WGS) entry which is preliminary data.</text>
</comment>
<evidence type="ECO:0000256" key="1">
    <source>
        <dbReference type="ARBA" id="ARBA00009820"/>
    </source>
</evidence>
<name>A0ABW5TPC5_9SPHI</name>
<dbReference type="PANTHER" id="PTHR36842:SF1">
    <property type="entry name" value="PROTEIN TOLB"/>
    <property type="match status" value="1"/>
</dbReference>
<organism evidence="2 3">
    <name type="scientific">Pedobacter alpinus</name>
    <dbReference type="NCBI Taxonomy" id="1590643"/>
    <lineage>
        <taxon>Bacteria</taxon>
        <taxon>Pseudomonadati</taxon>
        <taxon>Bacteroidota</taxon>
        <taxon>Sphingobacteriia</taxon>
        <taxon>Sphingobacteriales</taxon>
        <taxon>Sphingobacteriaceae</taxon>
        <taxon>Pedobacter</taxon>
    </lineage>
</organism>
<protein>
    <recommendedName>
        <fullName evidence="4">WD40-like Beta Propeller Repeat</fullName>
    </recommendedName>
</protein>
<dbReference type="Proteomes" id="UP001597546">
    <property type="component" value="Unassembled WGS sequence"/>
</dbReference>
<reference evidence="3" key="1">
    <citation type="journal article" date="2019" name="Int. J. Syst. Evol. Microbiol.">
        <title>The Global Catalogue of Microorganisms (GCM) 10K type strain sequencing project: providing services to taxonomists for standard genome sequencing and annotation.</title>
        <authorList>
            <consortium name="The Broad Institute Genomics Platform"/>
            <consortium name="The Broad Institute Genome Sequencing Center for Infectious Disease"/>
            <person name="Wu L."/>
            <person name="Ma J."/>
        </authorList>
    </citation>
    <scope>NUCLEOTIDE SEQUENCE [LARGE SCALE GENOMIC DNA]</scope>
    <source>
        <strain evidence="3">KCTC 42456</strain>
    </source>
</reference>
<dbReference type="Pfam" id="PF07676">
    <property type="entry name" value="PD40"/>
    <property type="match status" value="4"/>
</dbReference>
<dbReference type="InterPro" id="IPR011659">
    <property type="entry name" value="WD40"/>
</dbReference>
<dbReference type="PROSITE" id="PS51257">
    <property type="entry name" value="PROKAR_LIPOPROTEIN"/>
    <property type="match status" value="1"/>
</dbReference>
<dbReference type="Gene3D" id="2.120.10.30">
    <property type="entry name" value="TolB, C-terminal domain"/>
    <property type="match status" value="2"/>
</dbReference>
<dbReference type="PANTHER" id="PTHR36842">
    <property type="entry name" value="PROTEIN TOLB HOMOLOG"/>
    <property type="match status" value="1"/>
</dbReference>
<sequence length="313" mass="35122">MSKLRNINLELLFSLLIVIAIGCKKKSKDQSQEPCVGGCSSADFNLIDYQASWSPDGKYIAYFHIDEAANKSGIYLITPDGKENKLWHTGLSSETPSWSPDGQWITFSQGAQIWKKKLDGDSLTQITNVGRNFSPSWSPNGKWISNHRSYSYPEPESVQGIWVMNIHGDDKEQIFAGNSGYPTWNYLNDIIFVRGVTTSTGEVIGDSLKSFMFINKRIINLFFIAGDNSFAKYSKNNKISFTSQPVKGLPQIWVMDADGKNKKQVTQTGGYSSDWSLDGNKIVFTDSRATNGRLWIMNADGSNKQQLTFKENF</sequence>
<comment type="similarity">
    <text evidence="1">Belongs to the TolB family.</text>
</comment>
<dbReference type="RefSeq" id="WP_379040805.1">
    <property type="nucleotide sequence ID" value="NZ_JBHSKW010000005.1"/>
</dbReference>
<dbReference type="EMBL" id="JBHULV010000008">
    <property type="protein sequence ID" value="MFD2730445.1"/>
    <property type="molecule type" value="Genomic_DNA"/>
</dbReference>
<dbReference type="SUPFAM" id="SSF82171">
    <property type="entry name" value="DPP6 N-terminal domain-like"/>
    <property type="match status" value="1"/>
</dbReference>
<gene>
    <name evidence="2" type="ORF">ACFSSE_01905</name>
</gene>
<evidence type="ECO:0008006" key="4">
    <source>
        <dbReference type="Google" id="ProtNLM"/>
    </source>
</evidence>
<dbReference type="InterPro" id="IPR011042">
    <property type="entry name" value="6-blade_b-propeller_TolB-like"/>
</dbReference>
<proteinExistence type="inferred from homology"/>